<dbReference type="InterPro" id="IPR019198">
    <property type="entry name" value="Beta_propeller_containing"/>
</dbReference>
<feature type="region of interest" description="Disordered" evidence="1">
    <location>
        <begin position="1"/>
        <end position="26"/>
    </location>
</feature>
<feature type="transmembrane region" description="Helical" evidence="2">
    <location>
        <begin position="35"/>
        <end position="61"/>
    </location>
</feature>
<comment type="caution">
    <text evidence="3">The sequence shown here is derived from an EMBL/GenBank/DDBJ whole genome shotgun (WGS) entry which is preliminary data.</text>
</comment>
<evidence type="ECO:0000256" key="2">
    <source>
        <dbReference type="SAM" id="Phobius"/>
    </source>
</evidence>
<proteinExistence type="predicted"/>
<sequence>MNAAVQPAGQECSRSRAFNPSPPNRVMSSSRNGRWLLAAALVALVAGFAAPFLVATLTALLPAETQGVPGSSRSVAVQPVYSVELQGLRTFSSLDELRDYVAKLRELQRSAGALGLYALVAEASAGLPAPAPALAPLTTAEKEAARYALSASAAEYSPTNIQVEGVDEPDIVKTDGRLIAVCSGGSVYLVDPVSRRVVSRVETPTPPTSLYLTGGKLVVLSSSPQYRVLTESPQPSLLVTAVYVYDLREPESPKLLYNATVSGWLAASRLKDSYLYLVATLPVAEADVPLVDGQPLSPSRVAAAAPEPTPYISTYTVLLALELGTGRRGAYAFLLGMTSWFYMSRERLYVGHSTLPSVLDVYVQILRAAQDLVPREVYSSIASALERGDVQGATGALLDYASKLGVEGARRLVEQLASRVKTLEPATAFHVFEVKGLALEYRGGFAVPGVVLDQFSMEEYKGYFLAATTRLGLAVKGEVVEGPRLVPPPSRSVKVMECAGGRCVEREVRLNETVQPAAPELYIYFWPQPLEGDNCLFAVRLSDLKPAGNITGLAPGERVYSSRLVGTTFYLVTFRNVDPLFAVDVSNPEEPTVLGYVKAPGFSEYLHPLPEGKLLGIGANPERGSLKVSLFDVSNPREIREVSTVEITGATSQALWDHHAVTVWLSRRLVLLPLSLPAGSGVAVVEFAESSLRLKTLLEHPGALRALYIGSEVFTISTSSIRVYDAEALQLLGEVRLEQ</sequence>
<dbReference type="Pfam" id="PF09826">
    <property type="entry name" value="Beta_propel"/>
    <property type="match status" value="1"/>
</dbReference>
<keyword evidence="2" id="KW-1133">Transmembrane helix</keyword>
<gene>
    <name evidence="3" type="ORF">ENM88_03435</name>
</gene>
<organism evidence="3">
    <name type="scientific">Thermofilum pendens</name>
    <dbReference type="NCBI Taxonomy" id="2269"/>
    <lineage>
        <taxon>Archaea</taxon>
        <taxon>Thermoproteota</taxon>
        <taxon>Thermoprotei</taxon>
        <taxon>Thermofilales</taxon>
        <taxon>Thermofilaceae</taxon>
        <taxon>Thermofilum</taxon>
    </lineage>
</organism>
<dbReference type="AlphaFoldDB" id="A0A7J3X6X9"/>
<dbReference type="SUPFAM" id="SSF50969">
    <property type="entry name" value="YVTN repeat-like/Quinoprotein amine dehydrogenase"/>
    <property type="match status" value="1"/>
</dbReference>
<protein>
    <recommendedName>
        <fullName evidence="4">Beta propeller domain protein</fullName>
    </recommendedName>
</protein>
<keyword evidence="2" id="KW-0472">Membrane</keyword>
<dbReference type="EMBL" id="DRZM01000101">
    <property type="protein sequence ID" value="HHP04785.1"/>
    <property type="molecule type" value="Genomic_DNA"/>
</dbReference>
<dbReference type="InterPro" id="IPR011044">
    <property type="entry name" value="Quino_amine_DH_bsu"/>
</dbReference>
<keyword evidence="2" id="KW-0812">Transmembrane</keyword>
<reference evidence="3" key="1">
    <citation type="journal article" date="2020" name="mSystems">
        <title>Genome- and Community-Level Interaction Insights into Carbon Utilization and Element Cycling Functions of Hydrothermarchaeota in Hydrothermal Sediment.</title>
        <authorList>
            <person name="Zhou Z."/>
            <person name="Liu Y."/>
            <person name="Xu W."/>
            <person name="Pan J."/>
            <person name="Luo Z.H."/>
            <person name="Li M."/>
        </authorList>
    </citation>
    <scope>NUCLEOTIDE SEQUENCE [LARGE SCALE GENOMIC DNA]</scope>
    <source>
        <strain evidence="3">SpSt-1125</strain>
    </source>
</reference>
<name>A0A7J3X6X9_THEPE</name>
<evidence type="ECO:0000256" key="1">
    <source>
        <dbReference type="SAM" id="MobiDB-lite"/>
    </source>
</evidence>
<evidence type="ECO:0000313" key="3">
    <source>
        <dbReference type="EMBL" id="HHP04785.1"/>
    </source>
</evidence>
<accession>A0A7J3X6X9</accession>
<evidence type="ECO:0008006" key="4">
    <source>
        <dbReference type="Google" id="ProtNLM"/>
    </source>
</evidence>